<keyword evidence="2" id="KW-1185">Reference proteome</keyword>
<evidence type="ECO:0000313" key="1">
    <source>
        <dbReference type="EnsemblPlants" id="PGSC0003DMT400090820"/>
    </source>
</evidence>
<accession>M1DL92</accession>
<dbReference type="HOGENOM" id="CLU_1398542_0_0_1"/>
<sequence length="195" mass="21674">MPTIPLSSSNLTLSESAYNSAFVTDTTCHELIFNQHTIYPSTPKAPHSLGPVIQIFPVASVRSLYLWRGLPKGCPHSVTRLMSSYDIDMYSTEMAPPIHAGSLPCSFGNDYGHTCAMSRPEYRCRMHTPILKAYESPHASTLGHRFARVGQHLILGLSHVFSHKENGSEGPMFDIEQASTDVGTYNVRYRDTCRP</sequence>
<dbReference type="EnsemblPlants" id="PGSC0003DMT400090820">
    <property type="protein sequence ID" value="PGSC0003DMT400090820"/>
    <property type="gene ID" value="PGSC0003DMG400040391"/>
</dbReference>
<evidence type="ECO:0000313" key="2">
    <source>
        <dbReference type="Proteomes" id="UP000011115"/>
    </source>
</evidence>
<dbReference type="Proteomes" id="UP000011115">
    <property type="component" value="Unassembled WGS sequence"/>
</dbReference>
<reference evidence="2" key="1">
    <citation type="journal article" date="2011" name="Nature">
        <title>Genome sequence and analysis of the tuber crop potato.</title>
        <authorList>
            <consortium name="The Potato Genome Sequencing Consortium"/>
        </authorList>
    </citation>
    <scope>NUCLEOTIDE SEQUENCE [LARGE SCALE GENOMIC DNA]</scope>
    <source>
        <strain evidence="2">cv. DM1-3 516 R44</strain>
    </source>
</reference>
<dbReference type="AlphaFoldDB" id="M1DL92"/>
<dbReference type="Gramene" id="PGSC0003DMT400090820">
    <property type="protein sequence ID" value="PGSC0003DMT400090820"/>
    <property type="gene ID" value="PGSC0003DMG400040391"/>
</dbReference>
<name>M1DL92_SOLTU</name>
<reference evidence="1" key="2">
    <citation type="submission" date="2015-06" db="UniProtKB">
        <authorList>
            <consortium name="EnsemblPlants"/>
        </authorList>
    </citation>
    <scope>IDENTIFICATION</scope>
    <source>
        <strain evidence="1">DM1-3 516 R44</strain>
    </source>
</reference>
<dbReference type="InParanoid" id="M1DL92"/>
<organism evidence="1 2">
    <name type="scientific">Solanum tuberosum</name>
    <name type="common">Potato</name>
    <dbReference type="NCBI Taxonomy" id="4113"/>
    <lineage>
        <taxon>Eukaryota</taxon>
        <taxon>Viridiplantae</taxon>
        <taxon>Streptophyta</taxon>
        <taxon>Embryophyta</taxon>
        <taxon>Tracheophyta</taxon>
        <taxon>Spermatophyta</taxon>
        <taxon>Magnoliopsida</taxon>
        <taxon>eudicotyledons</taxon>
        <taxon>Gunneridae</taxon>
        <taxon>Pentapetalae</taxon>
        <taxon>asterids</taxon>
        <taxon>lamiids</taxon>
        <taxon>Solanales</taxon>
        <taxon>Solanaceae</taxon>
        <taxon>Solanoideae</taxon>
        <taxon>Solaneae</taxon>
        <taxon>Solanum</taxon>
    </lineage>
</organism>
<protein>
    <submittedName>
        <fullName evidence="1">Uncharacterized protein</fullName>
    </submittedName>
</protein>
<dbReference type="PaxDb" id="4113-PGSC0003DMT400090820"/>
<proteinExistence type="predicted"/>